<dbReference type="KEGG" id="phe:Phep_0968"/>
<evidence type="ECO:0000313" key="1">
    <source>
        <dbReference type="EMBL" id="ACU03190.1"/>
    </source>
</evidence>
<dbReference type="STRING" id="485917.Phep_0968"/>
<dbReference type="SUPFAM" id="SSF82185">
    <property type="entry name" value="Histone H3 K4-specific methyltransferase SET7/9 N-terminal domain"/>
    <property type="match status" value="1"/>
</dbReference>
<dbReference type="OrthoDB" id="7342920at2"/>
<protein>
    <recommendedName>
        <fullName evidence="3">TonB C-terminal domain-containing protein</fullName>
    </recommendedName>
</protein>
<organism evidence="1 2">
    <name type="scientific">Pedobacter heparinus (strain ATCC 13125 / DSM 2366 / CIP 104194 / JCM 7457 / NBRC 12017 / NCIMB 9290 / NRRL B-14731 / HIM 762-3)</name>
    <dbReference type="NCBI Taxonomy" id="485917"/>
    <lineage>
        <taxon>Bacteria</taxon>
        <taxon>Pseudomonadati</taxon>
        <taxon>Bacteroidota</taxon>
        <taxon>Sphingobacteriia</taxon>
        <taxon>Sphingobacteriales</taxon>
        <taxon>Sphingobacteriaceae</taxon>
        <taxon>Pedobacter</taxon>
    </lineage>
</organism>
<dbReference type="Proteomes" id="UP000000852">
    <property type="component" value="Chromosome"/>
</dbReference>
<dbReference type="HOGENOM" id="CLU_499526_0_0_10"/>
<keyword evidence="2" id="KW-1185">Reference proteome</keyword>
<dbReference type="AlphaFoldDB" id="C6Y2X7"/>
<reference evidence="1 2" key="1">
    <citation type="journal article" date="2009" name="Stand. Genomic Sci.">
        <title>Complete genome sequence of Pedobacter heparinus type strain (HIM 762-3).</title>
        <authorList>
            <person name="Han C."/>
            <person name="Spring S."/>
            <person name="Lapidus A."/>
            <person name="Del Rio T.G."/>
            <person name="Tice H."/>
            <person name="Copeland A."/>
            <person name="Cheng J.F."/>
            <person name="Lucas S."/>
            <person name="Chen F."/>
            <person name="Nolan M."/>
            <person name="Bruce D."/>
            <person name="Goodwin L."/>
            <person name="Pitluck S."/>
            <person name="Ivanova N."/>
            <person name="Mavromatis K."/>
            <person name="Mikhailova N."/>
            <person name="Pati A."/>
            <person name="Chen A."/>
            <person name="Palaniappan K."/>
            <person name="Land M."/>
            <person name="Hauser L."/>
            <person name="Chang Y.J."/>
            <person name="Jeffries C.C."/>
            <person name="Saunders E."/>
            <person name="Chertkov O."/>
            <person name="Brettin T."/>
            <person name="Goker M."/>
            <person name="Rohde M."/>
            <person name="Bristow J."/>
            <person name="Eisen J.A."/>
            <person name="Markowitz V."/>
            <person name="Hugenholtz P."/>
            <person name="Kyrpides N.C."/>
            <person name="Klenk H.P."/>
            <person name="Detter J.C."/>
        </authorList>
    </citation>
    <scope>NUCLEOTIDE SEQUENCE [LARGE SCALE GENOMIC DNA]</scope>
    <source>
        <strain evidence="2">ATCC 13125 / DSM 2366 / CIP 104194 / JCM 7457 / NBRC 12017 / NCIMB 9290 / NRRL B-14731 / HIM 762-3</strain>
    </source>
</reference>
<evidence type="ECO:0000313" key="2">
    <source>
        <dbReference type="Proteomes" id="UP000000852"/>
    </source>
</evidence>
<dbReference type="eggNOG" id="COG2849">
    <property type="taxonomic scope" value="Bacteria"/>
</dbReference>
<dbReference type="Gene3D" id="3.90.930.1">
    <property type="match status" value="1"/>
</dbReference>
<gene>
    <name evidence="1" type="ordered locus">Phep_0968</name>
</gene>
<proteinExistence type="predicted"/>
<dbReference type="EMBL" id="CP001681">
    <property type="protein sequence ID" value="ACU03190.1"/>
    <property type="molecule type" value="Genomic_DNA"/>
</dbReference>
<name>C6Y2X7_PEDHD</name>
<accession>C6Y2X7</accession>
<dbReference type="RefSeq" id="WP_012781134.1">
    <property type="nucleotide sequence ID" value="NC_013061.1"/>
</dbReference>
<evidence type="ECO:0008006" key="3">
    <source>
        <dbReference type="Google" id="ProtNLM"/>
    </source>
</evidence>
<sequence>MKLKYYILTLIIMVLTIGSLKAQKQEFELTIPYNSNWQICHSQIAQYFRNGKLVIDKFTYFTGEVIDTYKNGAVQMRGVYDESGMKQGLFTYYYPDGKIEREGHFENDDMKGLWSFYNSSGELILKAKCETSRDFTPLFYRNKKGATLISEGNGKFELDPQEYPKVIANTSFFKIRSLEGELINGKREGQWKYYTLDAPLSKNSKVKKLFYDDTFKDDKFLYGKSYGMYDNGRKYVKPENPLSLYPLKDLPISKFLADYAFGDYIASQKTLSDFLFKNAEPFRTAESFFYGNNMKEYESAVRAAMNLSGDFQIESIPEKYYNKDYWVFFNNVTLMNSNDTIPVSSETEIDFLLLKDGAIKDVSVKSELPEEVTKAMKYYFSHLKKLSPMPYADSVSIQLRLSVEHKMGFLNGEKAYTSYVILRDRKNDQSYRNYLVKDSVVLTRKAPTFAGKVTWDTFLQTSIKKYANTISKGSGQGGSKFIFINYVIDEQGNVVDVKNDIEHMKGASEFSEVCENIIKNSPKWIPAELNGKKIRYEMRQAFHLD</sequence>